<dbReference type="AlphaFoldDB" id="A0AAE4R0I5"/>
<evidence type="ECO:0000313" key="3">
    <source>
        <dbReference type="EMBL" id="MDV6311019.1"/>
    </source>
</evidence>
<dbReference type="Proteomes" id="UP001185779">
    <property type="component" value="Unassembled WGS sequence"/>
</dbReference>
<evidence type="ECO:0000313" key="2">
    <source>
        <dbReference type="EMBL" id="MDV6306827.1"/>
    </source>
</evidence>
<sequence>MKTVARTALGFVVAAAGATAVSLAASPSAGAAPAVCPALPGQTSSMASCSAESGPTGLALAITDNGGKATSEANNFAGPAAIALGPGATVTMTGDRAGLAIGIAGPGAEVVVDGKNGPTCKGGPAFAGDFQTFKGCRS</sequence>
<comment type="caution">
    <text evidence="3">The sequence shown here is derived from an EMBL/GenBank/DDBJ whole genome shotgun (WGS) entry which is preliminary data.</text>
</comment>
<gene>
    <name evidence="2" type="ORF">R3P94_05630</name>
    <name evidence="3" type="ORF">R3Q15_03735</name>
</gene>
<dbReference type="Pfam" id="PF20550">
    <property type="entry name" value="DUF6764"/>
    <property type="match status" value="1"/>
</dbReference>
<proteinExistence type="predicted"/>
<keyword evidence="4" id="KW-1185">Reference proteome</keyword>
<reference evidence="3 4" key="1">
    <citation type="submission" date="2023-10" db="EMBL/GenBank/DDBJ databases">
        <title>Development of a sustainable strategy for remediation of hydrocarbon-contaminated territories based on the waste exchange concept.</title>
        <authorList>
            <person name="Krivoruchko A."/>
        </authorList>
    </citation>
    <scope>NUCLEOTIDE SEQUENCE</scope>
    <source>
        <strain evidence="2 4">IEGM 1266</strain>
        <strain evidence="3">IEGM 1279</strain>
    </source>
</reference>
<dbReference type="Proteomes" id="UP001185922">
    <property type="component" value="Unassembled WGS sequence"/>
</dbReference>
<dbReference type="EMBL" id="JAWLKI010000004">
    <property type="protein sequence ID" value="MDV6306827.1"/>
    <property type="molecule type" value="Genomic_DNA"/>
</dbReference>
<dbReference type="GeneID" id="77171970"/>
<organism evidence="3 5">
    <name type="scientific">Gordonia amicalis</name>
    <dbReference type="NCBI Taxonomy" id="89053"/>
    <lineage>
        <taxon>Bacteria</taxon>
        <taxon>Bacillati</taxon>
        <taxon>Actinomycetota</taxon>
        <taxon>Actinomycetes</taxon>
        <taxon>Mycobacteriales</taxon>
        <taxon>Gordoniaceae</taxon>
        <taxon>Gordonia</taxon>
    </lineage>
</organism>
<dbReference type="RefSeq" id="WP_006434352.1">
    <property type="nucleotide sequence ID" value="NZ_CP091855.1"/>
</dbReference>
<feature type="signal peptide" evidence="1">
    <location>
        <begin position="1"/>
        <end position="31"/>
    </location>
</feature>
<protein>
    <submittedName>
        <fullName evidence="3">DUF6764 family protein</fullName>
    </submittedName>
</protein>
<evidence type="ECO:0000313" key="5">
    <source>
        <dbReference type="Proteomes" id="UP001185922"/>
    </source>
</evidence>
<feature type="chain" id="PRO_5041927554" evidence="1">
    <location>
        <begin position="32"/>
        <end position="138"/>
    </location>
</feature>
<evidence type="ECO:0000313" key="4">
    <source>
        <dbReference type="Proteomes" id="UP001185779"/>
    </source>
</evidence>
<evidence type="ECO:0000256" key="1">
    <source>
        <dbReference type="SAM" id="SignalP"/>
    </source>
</evidence>
<dbReference type="EMBL" id="JAWLKH010000002">
    <property type="protein sequence ID" value="MDV6311019.1"/>
    <property type="molecule type" value="Genomic_DNA"/>
</dbReference>
<name>A0AAE4R0I5_9ACTN</name>
<accession>A0AAE4R0I5</accession>
<keyword evidence="1" id="KW-0732">Signal</keyword>
<dbReference type="InterPro" id="IPR046652">
    <property type="entry name" value="DUF6764"/>
</dbReference>